<dbReference type="RefSeq" id="WP_101518606.1">
    <property type="nucleotide sequence ID" value="NZ_PKUS01000023.1"/>
</dbReference>
<dbReference type="SMART" id="SM00895">
    <property type="entry name" value="FCD"/>
    <property type="match status" value="1"/>
</dbReference>
<dbReference type="AlphaFoldDB" id="A0A2N5X016"/>
<dbReference type="SMART" id="SM00345">
    <property type="entry name" value="HTH_GNTR"/>
    <property type="match status" value="1"/>
</dbReference>
<proteinExistence type="predicted"/>
<reference evidence="5 6" key="1">
    <citation type="submission" date="2018-01" db="EMBL/GenBank/DDBJ databases">
        <title>The draft genome sequence of Halioglobus lutimaris HF004.</title>
        <authorList>
            <person name="Du Z.-J."/>
            <person name="Shi M.-J."/>
        </authorList>
    </citation>
    <scope>NUCLEOTIDE SEQUENCE [LARGE SCALE GENOMIC DNA]</scope>
    <source>
        <strain evidence="5 6">HF004</strain>
    </source>
</reference>
<evidence type="ECO:0000259" key="4">
    <source>
        <dbReference type="PROSITE" id="PS50949"/>
    </source>
</evidence>
<dbReference type="InterPro" id="IPR011711">
    <property type="entry name" value="GntR_C"/>
</dbReference>
<dbReference type="Gene3D" id="1.20.120.530">
    <property type="entry name" value="GntR ligand-binding domain-like"/>
    <property type="match status" value="1"/>
</dbReference>
<accession>A0A2N5X016</accession>
<evidence type="ECO:0000256" key="1">
    <source>
        <dbReference type="ARBA" id="ARBA00023015"/>
    </source>
</evidence>
<dbReference type="CDD" id="cd07377">
    <property type="entry name" value="WHTH_GntR"/>
    <property type="match status" value="1"/>
</dbReference>
<dbReference type="PANTHER" id="PTHR43537:SF1">
    <property type="entry name" value="GLC OPERON TRANSCRIPTIONAL ACTIVATOR"/>
    <property type="match status" value="1"/>
</dbReference>
<dbReference type="PROSITE" id="PS50949">
    <property type="entry name" value="HTH_GNTR"/>
    <property type="match status" value="1"/>
</dbReference>
<dbReference type="Pfam" id="PF00392">
    <property type="entry name" value="GntR"/>
    <property type="match status" value="1"/>
</dbReference>
<keyword evidence="1" id="KW-0805">Transcription regulation</keyword>
<keyword evidence="2" id="KW-0238">DNA-binding</keyword>
<keyword evidence="3" id="KW-0804">Transcription</keyword>
<evidence type="ECO:0000256" key="2">
    <source>
        <dbReference type="ARBA" id="ARBA00023125"/>
    </source>
</evidence>
<dbReference type="InterPro" id="IPR000524">
    <property type="entry name" value="Tscrpt_reg_HTH_GntR"/>
</dbReference>
<dbReference type="InterPro" id="IPR008920">
    <property type="entry name" value="TF_FadR/GntR_C"/>
</dbReference>
<evidence type="ECO:0000313" key="6">
    <source>
        <dbReference type="Proteomes" id="UP000235005"/>
    </source>
</evidence>
<gene>
    <name evidence="5" type="ORF">C0039_15595</name>
</gene>
<dbReference type="PRINTS" id="PR00035">
    <property type="entry name" value="HTHGNTR"/>
</dbReference>
<sequence>MISTNDPFYQDVARQLEALILDRTLLPGSKIPSERQLAQRLSVSRPVVREALKELRGRGIIETRRGRGSFVSEMLPAASDQSPLRHLFRDHSRAVYDLLEVRELLEGQSAFYAALRLTPADRHRISKAYEAMDHSTSGEIDVNIEAKMDHNFHRAISEATHNPFLAYTLRSLSELLLDSVITSVNNLYHRPEQRTMLSVQHRSIFVAIMDQKPDEARAAAILHIQEIRKSLQAIEMENQRLERAGKWGLIKDRQ</sequence>
<protein>
    <submittedName>
        <fullName evidence="5">GntR family transcriptional regulator</fullName>
    </submittedName>
</protein>
<name>A0A2N5X016_9GAMM</name>
<organism evidence="5 6">
    <name type="scientific">Pseudohalioglobus lutimaris</name>
    <dbReference type="NCBI Taxonomy" id="1737061"/>
    <lineage>
        <taxon>Bacteria</taxon>
        <taxon>Pseudomonadati</taxon>
        <taxon>Pseudomonadota</taxon>
        <taxon>Gammaproteobacteria</taxon>
        <taxon>Cellvibrionales</taxon>
        <taxon>Halieaceae</taxon>
        <taxon>Pseudohalioglobus</taxon>
    </lineage>
</organism>
<dbReference type="InterPro" id="IPR036390">
    <property type="entry name" value="WH_DNA-bd_sf"/>
</dbReference>
<dbReference type="GO" id="GO:0003677">
    <property type="term" value="F:DNA binding"/>
    <property type="evidence" value="ECO:0007669"/>
    <property type="project" value="UniProtKB-KW"/>
</dbReference>
<keyword evidence="6" id="KW-1185">Reference proteome</keyword>
<dbReference type="Gene3D" id="1.10.10.10">
    <property type="entry name" value="Winged helix-like DNA-binding domain superfamily/Winged helix DNA-binding domain"/>
    <property type="match status" value="1"/>
</dbReference>
<evidence type="ECO:0000313" key="5">
    <source>
        <dbReference type="EMBL" id="PLW67839.1"/>
    </source>
</evidence>
<dbReference type="GO" id="GO:0003700">
    <property type="term" value="F:DNA-binding transcription factor activity"/>
    <property type="evidence" value="ECO:0007669"/>
    <property type="project" value="InterPro"/>
</dbReference>
<dbReference type="OrthoDB" id="5450856at2"/>
<dbReference type="InterPro" id="IPR036388">
    <property type="entry name" value="WH-like_DNA-bd_sf"/>
</dbReference>
<dbReference type="Pfam" id="PF07729">
    <property type="entry name" value="FCD"/>
    <property type="match status" value="1"/>
</dbReference>
<dbReference type="SUPFAM" id="SSF48008">
    <property type="entry name" value="GntR ligand-binding domain-like"/>
    <property type="match status" value="1"/>
</dbReference>
<evidence type="ECO:0000256" key="3">
    <source>
        <dbReference type="ARBA" id="ARBA00023163"/>
    </source>
</evidence>
<dbReference type="EMBL" id="PKUS01000023">
    <property type="protein sequence ID" value="PLW67839.1"/>
    <property type="molecule type" value="Genomic_DNA"/>
</dbReference>
<dbReference type="Proteomes" id="UP000235005">
    <property type="component" value="Unassembled WGS sequence"/>
</dbReference>
<comment type="caution">
    <text evidence="5">The sequence shown here is derived from an EMBL/GenBank/DDBJ whole genome shotgun (WGS) entry which is preliminary data.</text>
</comment>
<feature type="domain" description="HTH gntR-type" evidence="4">
    <location>
        <begin position="6"/>
        <end position="74"/>
    </location>
</feature>
<dbReference type="PANTHER" id="PTHR43537">
    <property type="entry name" value="TRANSCRIPTIONAL REGULATOR, GNTR FAMILY"/>
    <property type="match status" value="1"/>
</dbReference>
<dbReference type="SUPFAM" id="SSF46785">
    <property type="entry name" value="Winged helix' DNA-binding domain"/>
    <property type="match status" value="1"/>
</dbReference>